<evidence type="ECO:0000256" key="5">
    <source>
        <dbReference type="ARBA" id="ARBA00022989"/>
    </source>
</evidence>
<evidence type="ECO:0000256" key="7">
    <source>
        <dbReference type="SAM" id="Phobius"/>
    </source>
</evidence>
<organism evidence="9 10">
    <name type="scientific">Isoptericola dokdonensis DS-3</name>
    <dbReference type="NCBI Taxonomy" id="1300344"/>
    <lineage>
        <taxon>Bacteria</taxon>
        <taxon>Bacillati</taxon>
        <taxon>Actinomycetota</taxon>
        <taxon>Actinomycetes</taxon>
        <taxon>Micrococcales</taxon>
        <taxon>Promicromonosporaceae</taxon>
        <taxon>Isoptericola</taxon>
    </lineage>
</organism>
<feature type="transmembrane region" description="Helical" evidence="7">
    <location>
        <begin position="6"/>
        <end position="28"/>
    </location>
</feature>
<keyword evidence="6 7" id="KW-0472">Membrane</keyword>
<feature type="transmembrane region" description="Helical" evidence="7">
    <location>
        <begin position="35"/>
        <end position="52"/>
    </location>
</feature>
<evidence type="ECO:0000256" key="1">
    <source>
        <dbReference type="ARBA" id="ARBA00004651"/>
    </source>
</evidence>
<feature type="transmembrane region" description="Helical" evidence="7">
    <location>
        <begin position="64"/>
        <end position="83"/>
    </location>
</feature>
<feature type="domain" description="Glycine transporter" evidence="8">
    <location>
        <begin position="96"/>
        <end position="170"/>
    </location>
</feature>
<dbReference type="RefSeq" id="WP_068200870.1">
    <property type="nucleotide sequence ID" value="NZ_CP014209.1"/>
</dbReference>
<keyword evidence="3" id="KW-1003">Cell membrane</keyword>
<dbReference type="Proteomes" id="UP000076794">
    <property type="component" value="Chromosome"/>
</dbReference>
<evidence type="ECO:0000256" key="4">
    <source>
        <dbReference type="ARBA" id="ARBA00022692"/>
    </source>
</evidence>
<keyword evidence="4 7" id="KW-0812">Transmembrane</keyword>
<dbReference type="EMBL" id="CP014209">
    <property type="protein sequence ID" value="ANC30015.1"/>
    <property type="molecule type" value="Genomic_DNA"/>
</dbReference>
<protein>
    <recommendedName>
        <fullName evidence="8">Glycine transporter domain-containing protein</fullName>
    </recommendedName>
</protein>
<evidence type="ECO:0000256" key="6">
    <source>
        <dbReference type="ARBA" id="ARBA00023136"/>
    </source>
</evidence>
<reference evidence="9 10" key="1">
    <citation type="submission" date="2016-01" db="EMBL/GenBank/DDBJ databases">
        <title>Complete genome sequence of a soil Actinobacterium, Isoptericola dokdonensis DS-3.</title>
        <authorList>
            <person name="Kwon S.-K."/>
            <person name="Kim J.F."/>
        </authorList>
    </citation>
    <scope>NUCLEOTIDE SEQUENCE [LARGE SCALE GENOMIC DNA]</scope>
    <source>
        <strain evidence="9 10">DS-3</strain>
    </source>
</reference>
<accession>A0A161HZ99</accession>
<dbReference type="PATRIC" id="fig|1300344.3.peg.428"/>
<sequence>METLAVGVTALELVAVFVAALSGGLAAVRKKFDMFGVLVLAWVCGLGGGILRDVLIGDTPPVGISSWTLVAAAVGAGLVTCVLHPGLARLRRSVIVLDAAALGLFVVQGTTKSLELGAGPLPSAVVGVLTGVGGGVLRDMLVGEVPMIFADRQLYASPAILGAGTVAALWSADLWSWWMGIVVAVLVLGFRLVSLWRGWLFPHVGVGWTGRWGRESGSMDT</sequence>
<gene>
    <name evidence="9" type="ORF">I598_0428</name>
</gene>
<feature type="transmembrane region" description="Helical" evidence="7">
    <location>
        <begin position="177"/>
        <end position="196"/>
    </location>
</feature>
<dbReference type="AlphaFoldDB" id="A0A161HZ99"/>
<dbReference type="OrthoDB" id="9791874at2"/>
<dbReference type="Pfam" id="PF03458">
    <property type="entry name" value="Gly_transporter"/>
    <property type="match status" value="2"/>
</dbReference>
<dbReference type="STRING" id="1300344.I598_0428"/>
<keyword evidence="5 7" id="KW-1133">Transmembrane helix</keyword>
<dbReference type="GO" id="GO:0005886">
    <property type="term" value="C:plasma membrane"/>
    <property type="evidence" value="ECO:0007669"/>
    <property type="project" value="UniProtKB-SubCell"/>
</dbReference>
<comment type="subcellular location">
    <subcellularLocation>
        <location evidence="1">Cell membrane</location>
        <topology evidence="1">Multi-pass membrane protein</topology>
    </subcellularLocation>
</comment>
<dbReference type="PANTHER" id="PTHR30506">
    <property type="entry name" value="INNER MEMBRANE PROTEIN"/>
    <property type="match status" value="1"/>
</dbReference>
<feature type="domain" description="Glycine transporter" evidence="8">
    <location>
        <begin position="10"/>
        <end position="84"/>
    </location>
</feature>
<comment type="similarity">
    <text evidence="2">Belongs to the UPF0126 family.</text>
</comment>
<evidence type="ECO:0000259" key="8">
    <source>
        <dbReference type="Pfam" id="PF03458"/>
    </source>
</evidence>
<evidence type="ECO:0000256" key="2">
    <source>
        <dbReference type="ARBA" id="ARBA00008193"/>
    </source>
</evidence>
<name>A0A161HZ99_9MICO</name>
<dbReference type="PANTHER" id="PTHR30506:SF3">
    <property type="entry name" value="UPF0126 INNER MEMBRANE PROTEIN YADS-RELATED"/>
    <property type="match status" value="1"/>
</dbReference>
<evidence type="ECO:0000313" key="10">
    <source>
        <dbReference type="Proteomes" id="UP000076794"/>
    </source>
</evidence>
<evidence type="ECO:0000256" key="3">
    <source>
        <dbReference type="ARBA" id="ARBA00022475"/>
    </source>
</evidence>
<proteinExistence type="inferred from homology"/>
<dbReference type="KEGG" id="ido:I598_0428"/>
<evidence type="ECO:0000313" key="9">
    <source>
        <dbReference type="EMBL" id="ANC30015.1"/>
    </source>
</evidence>
<dbReference type="InterPro" id="IPR005115">
    <property type="entry name" value="Gly_transporter"/>
</dbReference>
<keyword evidence="10" id="KW-1185">Reference proteome</keyword>